<evidence type="ECO:0000256" key="4">
    <source>
        <dbReference type="ARBA" id="ARBA00023187"/>
    </source>
</evidence>
<organism evidence="6 7">
    <name type="scientific">Puccinia coronata f. sp. avenae</name>
    <dbReference type="NCBI Taxonomy" id="200324"/>
    <lineage>
        <taxon>Eukaryota</taxon>
        <taxon>Fungi</taxon>
        <taxon>Dikarya</taxon>
        <taxon>Basidiomycota</taxon>
        <taxon>Pucciniomycotina</taxon>
        <taxon>Pucciniomycetes</taxon>
        <taxon>Pucciniales</taxon>
        <taxon>Pucciniaceae</taxon>
        <taxon>Puccinia</taxon>
    </lineage>
</organism>
<dbReference type="AlphaFoldDB" id="A0A2N5SCI4"/>
<comment type="subcellular location">
    <subcellularLocation>
        <location evidence="1">Nucleus</location>
    </subcellularLocation>
</comment>
<protein>
    <submittedName>
        <fullName evidence="6">Uncharacterized protein</fullName>
    </submittedName>
</protein>
<dbReference type="PANTHER" id="PTHR11246">
    <property type="entry name" value="PRE-MRNA SPLICING FACTOR"/>
    <property type="match status" value="1"/>
</dbReference>
<proteinExistence type="predicted"/>
<accession>A0A2N5SCI4</accession>
<dbReference type="Proteomes" id="UP000235392">
    <property type="component" value="Unassembled WGS sequence"/>
</dbReference>
<dbReference type="GO" id="GO:0071013">
    <property type="term" value="C:catalytic step 2 spliceosome"/>
    <property type="evidence" value="ECO:0007669"/>
    <property type="project" value="TreeGrafter"/>
</dbReference>
<name>A0A2N5SCI4_9BASI</name>
<keyword evidence="2" id="KW-0507">mRNA processing</keyword>
<evidence type="ECO:0000256" key="5">
    <source>
        <dbReference type="ARBA" id="ARBA00023242"/>
    </source>
</evidence>
<evidence type="ECO:0000313" key="6">
    <source>
        <dbReference type="EMBL" id="PLW10895.1"/>
    </source>
</evidence>
<keyword evidence="4" id="KW-0508">mRNA splicing</keyword>
<dbReference type="FunFam" id="1.25.40.10:FF:000256">
    <property type="entry name" value="Probable pre-mRNA splicing factor prp1"/>
    <property type="match status" value="1"/>
</dbReference>
<dbReference type="GO" id="GO:0046540">
    <property type="term" value="C:U4/U6 x U5 tri-snRNP complex"/>
    <property type="evidence" value="ECO:0007669"/>
    <property type="project" value="TreeGrafter"/>
</dbReference>
<dbReference type="GO" id="GO:0000244">
    <property type="term" value="P:spliceosomal tri-snRNP complex assembly"/>
    <property type="evidence" value="ECO:0007669"/>
    <property type="project" value="TreeGrafter"/>
</dbReference>
<keyword evidence="5" id="KW-0539">Nucleus</keyword>
<dbReference type="SMART" id="SM00386">
    <property type="entry name" value="HAT"/>
    <property type="match status" value="12"/>
</dbReference>
<reference evidence="6 7" key="1">
    <citation type="submission" date="2017-11" db="EMBL/GenBank/DDBJ databases">
        <title>De novo assembly and phasing of dikaryotic genomes from two isolates of Puccinia coronata f. sp. avenae, the causal agent of oat crown rust.</title>
        <authorList>
            <person name="Miller M.E."/>
            <person name="Zhang Y."/>
            <person name="Omidvar V."/>
            <person name="Sperschneider J."/>
            <person name="Schwessinger B."/>
            <person name="Raley C."/>
            <person name="Palmer J.M."/>
            <person name="Garnica D."/>
            <person name="Upadhyaya N."/>
            <person name="Rathjen J."/>
            <person name="Taylor J.M."/>
            <person name="Park R.F."/>
            <person name="Dodds P.N."/>
            <person name="Hirsch C.D."/>
            <person name="Kianian S.F."/>
            <person name="Figueroa M."/>
        </authorList>
    </citation>
    <scope>NUCLEOTIDE SEQUENCE [LARGE SCALE GENOMIC DNA]</scope>
    <source>
        <strain evidence="6">12SD80</strain>
    </source>
</reference>
<dbReference type="Pfam" id="PF23240">
    <property type="entry name" value="HAT_PRP39_N"/>
    <property type="match status" value="1"/>
</dbReference>
<dbReference type="InterPro" id="IPR045075">
    <property type="entry name" value="Syf1-like"/>
</dbReference>
<keyword evidence="3" id="KW-0677">Repeat</keyword>
<evidence type="ECO:0000313" key="7">
    <source>
        <dbReference type="Proteomes" id="UP000235392"/>
    </source>
</evidence>
<dbReference type="PANTHER" id="PTHR11246:SF1">
    <property type="entry name" value="PRE-MRNA-PROCESSING FACTOR 6"/>
    <property type="match status" value="1"/>
</dbReference>
<sequence>MNGDITPAGEQSSTTGSGVMTNFVEIGAARDKVLGLKLDQVKDSVSGSTTIDPKGYLTQMNSIVFKTEAEIGDIKRARALLASLTKSNPKHAPGWIAAARVEVAAGKQVAARKIMAQGCAECPQSEDAWLENASLSTPENSKVILADAVVHLPHSVKIWLKAVGLEHEIAAKKRVLRKALEYVPTSVKLWKEAVNLEENPQDARILLQRAVEVVPFSDELWLTLARLETPERAKQVLNKARQTIPTSHQIWIAACNGAELPREQWIKEAEKCESQKSIVTCQAIIKATIHLDVEDEDRRDVWIEDAQSSLANGFIETARSIYSYALNVFPNKAELWRKAADLEKTHGSSGSLLQLLERAVHCCPHSEILWLMAAKEAWQTNNDVDGARKILGDAFEANPESEQVWLAAVKLESENGQIEAAKQLMKRARDVAGTERIWIKNAVFERQHGSADEALEITEKALVKFPGSEKLHMIKGQILESKEDVSGARMGMTIKARAIMERARHHNPKNEELWSESCSIEERAGGHTSGSTTNASAVGIQARNMMARALQDCPNSGLLYSQSIWYEPRPQRKARGADALKKCNNDPRVIVTVARLLWAERKLDKVRNWLEKAIVADSDCGDFFGIYYKFLKMHGSQEEREMLISRCKAAEPHHGPVWQATVKDLNNVGKKIEDIIELVADKLQQ</sequence>
<comment type="caution">
    <text evidence="6">The sequence shown here is derived from an EMBL/GenBank/DDBJ whole genome shotgun (WGS) entry which is preliminary data.</text>
</comment>
<evidence type="ECO:0000256" key="1">
    <source>
        <dbReference type="ARBA" id="ARBA00004123"/>
    </source>
</evidence>
<dbReference type="Gene3D" id="1.25.40.10">
    <property type="entry name" value="Tetratricopeptide repeat domain"/>
    <property type="match status" value="4"/>
</dbReference>
<evidence type="ECO:0000256" key="3">
    <source>
        <dbReference type="ARBA" id="ARBA00022737"/>
    </source>
</evidence>
<gene>
    <name evidence="6" type="ORF">PCASD_21739</name>
</gene>
<dbReference type="FunFam" id="1.25.40.10:FF:000384">
    <property type="entry name" value="Probable pre-mRNA splicing factor prp1"/>
    <property type="match status" value="1"/>
</dbReference>
<evidence type="ECO:0000256" key="2">
    <source>
        <dbReference type="ARBA" id="ARBA00022664"/>
    </source>
</evidence>
<dbReference type="SUPFAM" id="SSF48452">
    <property type="entry name" value="TPR-like"/>
    <property type="match status" value="4"/>
</dbReference>
<dbReference type="EMBL" id="PGCI01000945">
    <property type="protein sequence ID" value="PLW10895.1"/>
    <property type="molecule type" value="Genomic_DNA"/>
</dbReference>
<dbReference type="InterPro" id="IPR011990">
    <property type="entry name" value="TPR-like_helical_dom_sf"/>
</dbReference>
<dbReference type="InterPro" id="IPR003107">
    <property type="entry name" value="HAT"/>
</dbReference>